<dbReference type="PANTHER" id="PTHR46233:SF3">
    <property type="entry name" value="HYDROXYACYLGLUTATHIONE HYDROLASE GLOC"/>
    <property type="match status" value="1"/>
</dbReference>
<dbReference type="PANTHER" id="PTHR46233">
    <property type="entry name" value="HYDROXYACYLGLUTATHIONE HYDROLASE GLOC"/>
    <property type="match status" value="1"/>
</dbReference>
<proteinExistence type="predicted"/>
<reference evidence="7 8" key="1">
    <citation type="submission" date="2016-06" db="EMBL/GenBank/DDBJ databases">
        <authorList>
            <person name="Haines A.N."/>
            <person name="Council K.R."/>
        </authorList>
    </citation>
    <scope>NUCLEOTIDE SEQUENCE [LARGE SCALE GENOMIC DNA]</scope>
    <source>
        <strain evidence="7 8">SP158-29</strain>
    </source>
</reference>
<dbReference type="AlphaFoldDB" id="A0A1S1ZPY5"/>
<name>A0A1S1ZPY5_9STRE</name>
<dbReference type="Gene3D" id="3.60.15.10">
    <property type="entry name" value="Ribonuclease Z/Hydroxyacylglutathione hydrolase-like"/>
    <property type="match status" value="1"/>
</dbReference>
<evidence type="ECO:0000259" key="5">
    <source>
        <dbReference type="SMART" id="SM00849"/>
    </source>
</evidence>
<dbReference type="Proteomes" id="UP001180515">
    <property type="component" value="Unassembled WGS sequence"/>
</dbReference>
<dbReference type="Proteomes" id="UP000217465">
    <property type="component" value="Unassembled WGS sequence"/>
</dbReference>
<evidence type="ECO:0000313" key="7">
    <source>
        <dbReference type="EMBL" id="PCH11288.1"/>
    </source>
</evidence>
<evidence type="ECO:0000313" key="8">
    <source>
        <dbReference type="Proteomes" id="UP000217465"/>
    </source>
</evidence>
<dbReference type="Pfam" id="PF00753">
    <property type="entry name" value="Lactamase_B"/>
    <property type="match status" value="1"/>
</dbReference>
<evidence type="ECO:0000256" key="3">
    <source>
        <dbReference type="ARBA" id="ARBA00022801"/>
    </source>
</evidence>
<dbReference type="OrthoDB" id="9802248at2"/>
<dbReference type="EMBL" id="JARQAG010000001">
    <property type="protein sequence ID" value="MDT2730886.1"/>
    <property type="molecule type" value="Genomic_DNA"/>
</dbReference>
<dbReference type="SMART" id="SM00849">
    <property type="entry name" value="Lactamase_B"/>
    <property type="match status" value="1"/>
</dbReference>
<dbReference type="RefSeq" id="WP_003104512.1">
    <property type="nucleotide sequence ID" value="NZ_CBCPIC010000035.1"/>
</dbReference>
<evidence type="ECO:0000256" key="2">
    <source>
        <dbReference type="ARBA" id="ARBA00022723"/>
    </source>
</evidence>
<comment type="caution">
    <text evidence="7">The sequence shown here is derived from an EMBL/GenBank/DDBJ whole genome shotgun (WGS) entry which is preliminary data.</text>
</comment>
<dbReference type="InterPro" id="IPR051453">
    <property type="entry name" value="MBL_Glyoxalase_II"/>
</dbReference>
<feature type="domain" description="Metallo-beta-lactamase" evidence="5">
    <location>
        <begin position="12"/>
        <end position="194"/>
    </location>
</feature>
<dbReference type="GeneID" id="61419879"/>
<evidence type="ECO:0000256" key="4">
    <source>
        <dbReference type="ARBA" id="ARBA00022833"/>
    </source>
</evidence>
<protein>
    <submittedName>
        <fullName evidence="6">MBL fold metallo-hydrolase</fullName>
    </submittedName>
    <submittedName>
        <fullName evidence="7">Putative metallo-hydrolase</fullName>
    </submittedName>
</protein>
<evidence type="ECO:0000256" key="1">
    <source>
        <dbReference type="ARBA" id="ARBA00001947"/>
    </source>
</evidence>
<keyword evidence="3 7" id="KW-0378">Hydrolase</keyword>
<dbReference type="CDD" id="cd06262">
    <property type="entry name" value="metallo-hydrolase-like_MBL-fold"/>
    <property type="match status" value="1"/>
</dbReference>
<keyword evidence="4" id="KW-0862">Zinc</keyword>
<reference evidence="6" key="2">
    <citation type="submission" date="2023-03" db="EMBL/GenBank/DDBJ databases">
        <authorList>
            <person name="Shen W."/>
            <person name="Cai J."/>
        </authorList>
    </citation>
    <scope>NUCLEOTIDE SEQUENCE</scope>
    <source>
        <strain evidence="6">P82-2</strain>
    </source>
</reference>
<accession>A0A1S1ZPY5</accession>
<dbReference type="EMBL" id="NSGR01000009">
    <property type="protein sequence ID" value="PCH11288.1"/>
    <property type="molecule type" value="Genomic_DNA"/>
</dbReference>
<gene>
    <name evidence="7" type="ORF">A9Y57_01591</name>
    <name evidence="6" type="ORF">P7G31_01295</name>
</gene>
<comment type="cofactor">
    <cofactor evidence="1">
        <name>Zn(2+)</name>
        <dbReference type="ChEBI" id="CHEBI:29105"/>
    </cofactor>
</comment>
<dbReference type="InterPro" id="IPR001279">
    <property type="entry name" value="Metallo-B-lactamas"/>
</dbReference>
<dbReference type="SUPFAM" id="SSF56281">
    <property type="entry name" value="Metallo-hydrolase/oxidoreductase"/>
    <property type="match status" value="1"/>
</dbReference>
<dbReference type="InterPro" id="IPR036866">
    <property type="entry name" value="RibonucZ/Hydroxyglut_hydro"/>
</dbReference>
<dbReference type="GO" id="GO:0046872">
    <property type="term" value="F:metal ion binding"/>
    <property type="evidence" value="ECO:0007669"/>
    <property type="project" value="UniProtKB-KW"/>
</dbReference>
<sequence length="211" mass="23607">MKITTITNEIASENTYILENKNSLIIIDPGSNGQDILSSIARIDKPIAAILLTHTHYDHIISLDLVRAHYDWPSVYVSPKEASWLFTPKDNLSGLIRHADIPDVITKPAEELFISGKNYHVDDFNFTVLETPGHSIGGVSFVFDEEEIVITGDALFFESVGRSDLPTGDFDQLSKSIKEKLFTLPNHYQVFPGHGKPTTIGHEKNFNPFLK</sequence>
<dbReference type="GO" id="GO:0016787">
    <property type="term" value="F:hydrolase activity"/>
    <property type="evidence" value="ECO:0007669"/>
    <property type="project" value="UniProtKB-KW"/>
</dbReference>
<evidence type="ECO:0000313" key="6">
    <source>
        <dbReference type="EMBL" id="MDT2730886.1"/>
    </source>
</evidence>
<keyword evidence="2" id="KW-0479">Metal-binding</keyword>
<organism evidence="7 8">
    <name type="scientific">Streptococcus parauberis</name>
    <dbReference type="NCBI Taxonomy" id="1348"/>
    <lineage>
        <taxon>Bacteria</taxon>
        <taxon>Bacillati</taxon>
        <taxon>Bacillota</taxon>
        <taxon>Bacilli</taxon>
        <taxon>Lactobacillales</taxon>
        <taxon>Streptococcaceae</taxon>
        <taxon>Streptococcus</taxon>
    </lineage>
</organism>